<evidence type="ECO:0000313" key="2">
    <source>
        <dbReference type="Proteomes" id="UP001055439"/>
    </source>
</evidence>
<sequence>MTYRLSAQERMLNEAVRTLYLSVRSFAPPSSLVFASGRARGPGFRFAVRGIVLSVKPSSLLV</sequence>
<name>A0A9E7JFD5_9LILI</name>
<evidence type="ECO:0000313" key="1">
    <source>
        <dbReference type="EMBL" id="URD79078.1"/>
    </source>
</evidence>
<reference evidence="1" key="1">
    <citation type="submission" date="2022-05" db="EMBL/GenBank/DDBJ databases">
        <title>The Musa troglodytarum L. genome provides insights into the mechanism of non-climacteric behaviour and enrichment of carotenoids.</title>
        <authorList>
            <person name="Wang J."/>
        </authorList>
    </citation>
    <scope>NUCLEOTIDE SEQUENCE</scope>
    <source>
        <tissue evidence="1">Leaf</tissue>
    </source>
</reference>
<dbReference type="AlphaFoldDB" id="A0A9E7JFD5"/>
<dbReference type="EMBL" id="CP097503">
    <property type="protein sequence ID" value="URD79078.1"/>
    <property type="molecule type" value="Genomic_DNA"/>
</dbReference>
<dbReference type="Proteomes" id="UP001055439">
    <property type="component" value="Chromosome 10"/>
</dbReference>
<accession>A0A9E7JFD5</accession>
<gene>
    <name evidence="1" type="ORF">MUK42_20589</name>
</gene>
<organism evidence="1 2">
    <name type="scientific">Musa troglodytarum</name>
    <name type="common">fe'i banana</name>
    <dbReference type="NCBI Taxonomy" id="320322"/>
    <lineage>
        <taxon>Eukaryota</taxon>
        <taxon>Viridiplantae</taxon>
        <taxon>Streptophyta</taxon>
        <taxon>Embryophyta</taxon>
        <taxon>Tracheophyta</taxon>
        <taxon>Spermatophyta</taxon>
        <taxon>Magnoliopsida</taxon>
        <taxon>Liliopsida</taxon>
        <taxon>Zingiberales</taxon>
        <taxon>Musaceae</taxon>
        <taxon>Musa</taxon>
    </lineage>
</organism>
<keyword evidence="2" id="KW-1185">Reference proteome</keyword>
<proteinExistence type="predicted"/>
<protein>
    <submittedName>
        <fullName evidence="1">Uncharacterized protein</fullName>
    </submittedName>
</protein>